<evidence type="ECO:0000259" key="1">
    <source>
        <dbReference type="Pfam" id="PF00961"/>
    </source>
</evidence>
<name>A0A1W6EGM2_SYKMA</name>
<dbReference type="SUPFAM" id="SSF55608">
    <property type="entry name" value="Homing endonucleases"/>
    <property type="match status" value="1"/>
</dbReference>
<dbReference type="EMBL" id="KY407657">
    <property type="protein sequence ID" value="ARK14540.1"/>
    <property type="molecule type" value="Genomic_DNA"/>
</dbReference>
<dbReference type="RefSeq" id="YP_009367548.1">
    <property type="nucleotide sequence ID" value="NC_034710.1"/>
</dbReference>
<evidence type="ECO:0000313" key="2">
    <source>
        <dbReference type="EMBL" id="ARK14540.1"/>
    </source>
</evidence>
<keyword evidence="2" id="KW-0378">Hydrolase</keyword>
<keyword evidence="2" id="KW-0540">Nuclease</keyword>
<keyword evidence="2" id="KW-0150">Chloroplast</keyword>
<dbReference type="GeneID" id="32884260"/>
<feature type="domain" description="Homing endonuclease LAGLIDADG" evidence="1">
    <location>
        <begin position="15"/>
        <end position="102"/>
    </location>
</feature>
<reference evidence="2" key="1">
    <citation type="journal article" date="2017" name="Sci. Rep.">
        <title>Divergent copies of the large inverted repeat in the chloroplast genomes of ulvophycean green algae.</title>
        <authorList>
            <person name="Turmel M."/>
            <person name="Otis C."/>
            <person name="Lemieux C."/>
        </authorList>
    </citation>
    <scope>NUCLEOTIDE SEQUENCE</scope>
</reference>
<accession>A0A1W6EGM2</accession>
<dbReference type="InterPro" id="IPR004860">
    <property type="entry name" value="LAGLIDADG_dom"/>
</dbReference>
<dbReference type="Gene3D" id="3.10.28.10">
    <property type="entry name" value="Homing endonucleases"/>
    <property type="match status" value="1"/>
</dbReference>
<dbReference type="InterPro" id="IPR027434">
    <property type="entry name" value="Homing_endonucl"/>
</dbReference>
<protein>
    <submittedName>
        <fullName evidence="2">Putative LAGLIDADG homing endonuclease</fullName>
    </submittedName>
</protein>
<keyword evidence="2" id="KW-0255">Endonuclease</keyword>
<gene>
    <name evidence="2" type="primary">orf173</name>
</gene>
<organism evidence="2">
    <name type="scientific">Sykidion marinum</name>
    <name type="common">Green alga</name>
    <name type="synonym">Pseudoneochloris marina</name>
    <dbReference type="NCBI Taxonomy" id="44573"/>
    <lineage>
        <taxon>Eukaryota</taxon>
        <taxon>Viridiplantae</taxon>
        <taxon>Chlorophyta</taxon>
        <taxon>core chlorophytes</taxon>
        <taxon>Ulvophyceae</taxon>
        <taxon>Sykidiales</taxon>
        <taxon>Sykidiacaeae</taxon>
        <taxon>Sykidion</taxon>
    </lineage>
</organism>
<dbReference type="Pfam" id="PF00961">
    <property type="entry name" value="LAGLIDADG_1"/>
    <property type="match status" value="1"/>
</dbReference>
<sequence length="173" mass="19942">MTQLKKLLPEQLAYIAGFLDGDGCINAQIVKRPDYKLKYQIRVSITFFQKTKSYWFLIKLKKLLGCGTLRQRPDHMSEYTIVGPSNVENILVLLKPYVLLKQPQLNVLLELIKQMPKVKNDPLTFLKLCEQVDRFIVLNNSKKRQITAETVRSDLGLTTNLFPVETETKSKLS</sequence>
<dbReference type="AlphaFoldDB" id="A0A1W6EGM2"/>
<dbReference type="GO" id="GO:0004519">
    <property type="term" value="F:endonuclease activity"/>
    <property type="evidence" value="ECO:0007669"/>
    <property type="project" value="UniProtKB-KW"/>
</dbReference>
<proteinExistence type="predicted"/>
<keyword evidence="2" id="KW-0934">Plastid</keyword>
<geneLocation type="chloroplast" evidence="2"/>